<dbReference type="GeneID" id="24918867"/>
<dbReference type="Gene3D" id="3.40.50.800">
    <property type="entry name" value="Anticodon-binding domain"/>
    <property type="match status" value="1"/>
</dbReference>
<dbReference type="GO" id="GO:0005524">
    <property type="term" value="F:ATP binding"/>
    <property type="evidence" value="ECO:0007669"/>
    <property type="project" value="UniProtKB-KW"/>
</dbReference>
<dbReference type="PANTHER" id="PTHR11476">
    <property type="entry name" value="HISTIDYL-TRNA SYNTHETASE"/>
    <property type="match status" value="1"/>
</dbReference>
<dbReference type="InParanoid" id="D8M077"/>
<protein>
    <recommendedName>
        <fullName evidence="3">Histidine--tRNA ligase, cytoplasmic</fullName>
        <ecNumber evidence="2">6.1.1.21</ecNumber>
    </recommendedName>
</protein>
<dbReference type="GO" id="GO:0006427">
    <property type="term" value="P:histidyl-tRNA aminoacylation"/>
    <property type="evidence" value="ECO:0007669"/>
    <property type="project" value="InterPro"/>
</dbReference>
<evidence type="ECO:0000256" key="1">
    <source>
        <dbReference type="ARBA" id="ARBA00008226"/>
    </source>
</evidence>
<dbReference type="Proteomes" id="UP000008312">
    <property type="component" value="Unassembled WGS sequence"/>
</dbReference>
<dbReference type="InterPro" id="IPR041715">
    <property type="entry name" value="HisRS-like_core"/>
</dbReference>
<gene>
    <name evidence="11" type="ORF">GSBLH_T00001630001</name>
</gene>
<evidence type="ECO:0000256" key="4">
    <source>
        <dbReference type="ARBA" id="ARBA00022598"/>
    </source>
</evidence>
<keyword evidence="6" id="KW-0067">ATP-binding</keyword>
<dbReference type="GO" id="GO:0005829">
    <property type="term" value="C:cytosol"/>
    <property type="evidence" value="ECO:0007669"/>
    <property type="project" value="TreeGrafter"/>
</dbReference>
<feature type="domain" description="Aminoacyl-transfer RNA synthetases class-II family profile" evidence="10">
    <location>
        <begin position="444"/>
        <end position="792"/>
    </location>
</feature>
<evidence type="ECO:0000313" key="11">
    <source>
        <dbReference type="EMBL" id="CBK21466.2"/>
    </source>
</evidence>
<keyword evidence="5" id="KW-0547">Nucleotide-binding</keyword>
<dbReference type="InterPro" id="IPR006195">
    <property type="entry name" value="aa-tRNA-synth_II"/>
</dbReference>
<dbReference type="InterPro" id="IPR004154">
    <property type="entry name" value="Anticodon-bd"/>
</dbReference>
<dbReference type="AlphaFoldDB" id="D8M077"/>
<keyword evidence="4" id="KW-0436">Ligase</keyword>
<dbReference type="EC" id="6.1.1.21" evidence="2"/>
<keyword evidence="7" id="KW-0648">Protein biosynthesis</keyword>
<evidence type="ECO:0000256" key="5">
    <source>
        <dbReference type="ARBA" id="ARBA00022741"/>
    </source>
</evidence>
<dbReference type="Gene3D" id="3.30.930.10">
    <property type="entry name" value="Bira Bifunctional Protein, Domain 2"/>
    <property type="match status" value="1"/>
</dbReference>
<evidence type="ECO:0000256" key="9">
    <source>
        <dbReference type="ARBA" id="ARBA00047639"/>
    </source>
</evidence>
<dbReference type="GO" id="GO:0004821">
    <property type="term" value="F:histidine-tRNA ligase activity"/>
    <property type="evidence" value="ECO:0007669"/>
    <property type="project" value="UniProtKB-EC"/>
</dbReference>
<name>D8M077_BLAHO</name>
<dbReference type="InterPro" id="IPR036621">
    <property type="entry name" value="Anticodon-bd_dom_sf"/>
</dbReference>
<evidence type="ECO:0000256" key="8">
    <source>
        <dbReference type="ARBA" id="ARBA00023146"/>
    </source>
</evidence>
<dbReference type="FunFam" id="3.30.930.10:FF:000061">
    <property type="entry name" value="Histidine--tRNA ligase, cytoplasmic"/>
    <property type="match status" value="1"/>
</dbReference>
<dbReference type="CDD" id="cd00773">
    <property type="entry name" value="HisRS-like_core"/>
    <property type="match status" value="1"/>
</dbReference>
<comment type="similarity">
    <text evidence="1">Belongs to the class-II aminoacyl-tRNA synthetase family.</text>
</comment>
<dbReference type="GO" id="GO:0003723">
    <property type="term" value="F:RNA binding"/>
    <property type="evidence" value="ECO:0007669"/>
    <property type="project" value="TreeGrafter"/>
</dbReference>
<dbReference type="OrthoDB" id="1906957at2759"/>
<dbReference type="InterPro" id="IPR033656">
    <property type="entry name" value="HisRS_anticodon"/>
</dbReference>
<dbReference type="PROSITE" id="PS50862">
    <property type="entry name" value="AA_TRNA_LIGASE_II"/>
    <property type="match status" value="1"/>
</dbReference>
<dbReference type="GO" id="GO:0005739">
    <property type="term" value="C:mitochondrion"/>
    <property type="evidence" value="ECO:0007669"/>
    <property type="project" value="TreeGrafter"/>
</dbReference>
<dbReference type="PANTHER" id="PTHR11476:SF7">
    <property type="entry name" value="HISTIDINE--TRNA LIGASE"/>
    <property type="match status" value="1"/>
</dbReference>
<dbReference type="NCBIfam" id="TIGR00442">
    <property type="entry name" value="hisS"/>
    <property type="match status" value="1"/>
</dbReference>
<dbReference type="RefSeq" id="XP_012895514.1">
    <property type="nucleotide sequence ID" value="XM_013040060.1"/>
</dbReference>
<dbReference type="InterPro" id="IPR045864">
    <property type="entry name" value="aa-tRNA-synth_II/BPL/LPL"/>
</dbReference>
<dbReference type="SUPFAM" id="SSF55681">
    <property type="entry name" value="Class II aaRS and biotin synthetases"/>
    <property type="match status" value="1"/>
</dbReference>
<evidence type="ECO:0000259" key="10">
    <source>
        <dbReference type="PROSITE" id="PS50862"/>
    </source>
</evidence>
<evidence type="ECO:0000256" key="2">
    <source>
        <dbReference type="ARBA" id="ARBA00012815"/>
    </source>
</evidence>
<evidence type="ECO:0000313" key="12">
    <source>
        <dbReference type="Proteomes" id="UP000008312"/>
    </source>
</evidence>
<organism evidence="11">
    <name type="scientific">Blastocystis hominis</name>
    <dbReference type="NCBI Taxonomy" id="12968"/>
    <lineage>
        <taxon>Eukaryota</taxon>
        <taxon>Sar</taxon>
        <taxon>Stramenopiles</taxon>
        <taxon>Bigyra</taxon>
        <taxon>Opalozoa</taxon>
        <taxon>Opalinata</taxon>
        <taxon>Blastocystidae</taxon>
        <taxon>Blastocystis</taxon>
    </lineage>
</organism>
<proteinExistence type="inferred from homology"/>
<reference evidence="11" key="1">
    <citation type="submission" date="2010-02" db="EMBL/GenBank/DDBJ databases">
        <title>Sequencing and annotation of the Blastocystis hominis genome.</title>
        <authorList>
            <person name="Wincker P."/>
        </authorList>
    </citation>
    <scope>NUCLEOTIDE SEQUENCE</scope>
    <source>
        <strain evidence="11">Singapore isolate B</strain>
    </source>
</reference>
<sequence length="917" mass="100946">MAGIQLGDKQVTLEDLDAVIFDRSVIQVDPAYLAKIQTPGKKKGAKLTTVNVEKVDVPVLEDVARASLVFSLLALLKSDGISEQLTRGLIAVLNENKDLPLNILSLPDEIEPFKEEKMPLTEHEREILSALSPRTTALCYLIFKRVERLNNLLLMGSALLLSLLGAKLDSLSESVYEVDHLHRNAAYVAQMLRVALFGASNLQSDCTSLVQPLPELLGPLYDYCKQFKLSLQAELNAPPTSRGSATLFSFARSIDEQIEDIASHMLRMAQEAKIESDWSALSERTANQIAALATSERSLRVPLTLLERIDALETLLSIIYSHSLQKLEALSQQASAASGPAKTLDPSIEARLAAERAKEEAGLDEATLAKIREKRAAKEAKKAAKAAQKAAKRVNFGNGITQLLAVVAQQNLALATTEPREILLRVLPSHLAALLDALKSGGVHRKPKLPKGTRDFTPEQMAIRHRLFSQIRAVFERHGGVELDTPVFEEKETLTGKYGEDSKLIYDLADQGGELLALRYDLTVPFARYLAVHGVSQLKRFHIAKVYRRDNPATSKGRFREFTQCDLDVAGAYDDMTADADVIAAGIEVYEEVGVGNIAVKINHRALLDGMMEICGVPAGKVRAIGSAIDKLDKEPWEAVRFEMTEKKGLPAEVADRIREFVEIRGTPWEVLERLEAMPCMRSHGAAWAALASMRRLFGYLEAMGHLAKLSFDMSLARGLDYYTGVIYEVVLLDNPYGVGSIGAGGRYDKLVGMFSASGKQIPCVGISIGVERVFTILEKKAADEGTLRCAPCDVFVASAGKELAAQRMRIAGMLWRNGIKAEFGYQANPKLQKQLTYALESGVKWIVVVGEEEMKQGKVNLKNLQTREEVTIPVESVVDELKKQGVHQNTLWCVCCIRAIWDFVVAPSSGQRSIRF</sequence>
<dbReference type="Pfam" id="PF03129">
    <property type="entry name" value="HGTP_anticodon"/>
    <property type="match status" value="1"/>
</dbReference>
<dbReference type="FunFam" id="3.40.50.800:FF:000012">
    <property type="entry name" value="Histidine--tRNA ligase, cytoplasmic"/>
    <property type="match status" value="1"/>
</dbReference>
<evidence type="ECO:0000256" key="3">
    <source>
        <dbReference type="ARBA" id="ARBA00015302"/>
    </source>
</evidence>
<keyword evidence="12" id="KW-1185">Reference proteome</keyword>
<dbReference type="Pfam" id="PF13393">
    <property type="entry name" value="tRNA-synt_His"/>
    <property type="match status" value="1"/>
</dbReference>
<dbReference type="EMBL" id="FN668642">
    <property type="protein sequence ID" value="CBK21466.2"/>
    <property type="molecule type" value="Genomic_DNA"/>
</dbReference>
<evidence type="ECO:0000256" key="6">
    <source>
        <dbReference type="ARBA" id="ARBA00022840"/>
    </source>
</evidence>
<dbReference type="SUPFAM" id="SSF52954">
    <property type="entry name" value="Class II aaRS ABD-related"/>
    <property type="match status" value="1"/>
</dbReference>
<dbReference type="HAMAP" id="MF_00127">
    <property type="entry name" value="His_tRNA_synth"/>
    <property type="match status" value="1"/>
</dbReference>
<accession>D8M077</accession>
<dbReference type="InterPro" id="IPR015807">
    <property type="entry name" value="His-tRNA-ligase"/>
</dbReference>
<dbReference type="CDD" id="cd00859">
    <property type="entry name" value="HisRS_anticodon"/>
    <property type="match status" value="1"/>
</dbReference>
<comment type="catalytic activity">
    <reaction evidence="9">
        <text>tRNA(His) + L-histidine + ATP = L-histidyl-tRNA(His) + AMP + diphosphate + H(+)</text>
        <dbReference type="Rhea" id="RHEA:17313"/>
        <dbReference type="Rhea" id="RHEA-COMP:9665"/>
        <dbReference type="Rhea" id="RHEA-COMP:9689"/>
        <dbReference type="ChEBI" id="CHEBI:15378"/>
        <dbReference type="ChEBI" id="CHEBI:30616"/>
        <dbReference type="ChEBI" id="CHEBI:33019"/>
        <dbReference type="ChEBI" id="CHEBI:57595"/>
        <dbReference type="ChEBI" id="CHEBI:78442"/>
        <dbReference type="ChEBI" id="CHEBI:78527"/>
        <dbReference type="ChEBI" id="CHEBI:456215"/>
        <dbReference type="EC" id="6.1.1.21"/>
    </reaction>
</comment>
<keyword evidence="8" id="KW-0030">Aminoacyl-tRNA synthetase</keyword>
<dbReference type="GO" id="GO:0032543">
    <property type="term" value="P:mitochondrial translation"/>
    <property type="evidence" value="ECO:0007669"/>
    <property type="project" value="TreeGrafter"/>
</dbReference>
<evidence type="ECO:0000256" key="7">
    <source>
        <dbReference type="ARBA" id="ARBA00022917"/>
    </source>
</evidence>